<dbReference type="EMBL" id="NAFL01000213">
    <property type="protein sequence ID" value="OSJ35693.1"/>
    <property type="molecule type" value="Genomic_DNA"/>
</dbReference>
<organism evidence="8 9">
    <name type="scientific">Bradyrhizobium japonicum</name>
    <dbReference type="NCBI Taxonomy" id="375"/>
    <lineage>
        <taxon>Bacteria</taxon>
        <taxon>Pseudomonadati</taxon>
        <taxon>Pseudomonadota</taxon>
        <taxon>Alphaproteobacteria</taxon>
        <taxon>Hyphomicrobiales</taxon>
        <taxon>Nitrobacteraceae</taxon>
        <taxon>Bradyrhizobium</taxon>
    </lineage>
</organism>
<comment type="subcellular location">
    <subcellularLocation>
        <location evidence="1">Cell membrane</location>
        <topology evidence="1">Multi-pass membrane protein</topology>
    </subcellularLocation>
</comment>
<reference evidence="8 9" key="1">
    <citation type="submission" date="2017-03" db="EMBL/GenBank/DDBJ databases">
        <title>Whole genome sequences of fourteen strains of Bradyrhizobium canariense and one strain of Bradyrhizobium japonicum isolated from Lupinus (Papilionoideae: Genisteae) species in Algeria.</title>
        <authorList>
            <person name="Crovadore J."/>
            <person name="Chekireb D."/>
            <person name="Brachmann A."/>
            <person name="Chablais R."/>
            <person name="Cochard B."/>
            <person name="Lefort F."/>
        </authorList>
    </citation>
    <scope>NUCLEOTIDE SEQUENCE [LARGE SCALE GENOMIC DNA]</scope>
    <source>
        <strain evidence="8 9">UBMA197</strain>
    </source>
</reference>
<feature type="transmembrane region" description="Helical" evidence="6">
    <location>
        <begin position="211"/>
        <end position="233"/>
    </location>
</feature>
<evidence type="ECO:0000313" key="9">
    <source>
        <dbReference type="Proteomes" id="UP000193335"/>
    </source>
</evidence>
<keyword evidence="3 6" id="KW-0812">Transmembrane</keyword>
<evidence type="ECO:0000256" key="1">
    <source>
        <dbReference type="ARBA" id="ARBA00004651"/>
    </source>
</evidence>
<keyword evidence="4 6" id="KW-1133">Transmembrane helix</keyword>
<protein>
    <recommendedName>
        <fullName evidence="10">Cytochrome c oxidase assembly protein</fullName>
    </recommendedName>
</protein>
<dbReference type="AlphaFoldDB" id="A0A1Y2JUM7"/>
<evidence type="ECO:0000256" key="2">
    <source>
        <dbReference type="ARBA" id="ARBA00022475"/>
    </source>
</evidence>
<evidence type="ECO:0000256" key="4">
    <source>
        <dbReference type="ARBA" id="ARBA00022989"/>
    </source>
</evidence>
<dbReference type="Proteomes" id="UP000193335">
    <property type="component" value="Unassembled WGS sequence"/>
</dbReference>
<feature type="chain" id="PRO_5010986980" description="Cytochrome c oxidase assembly protein" evidence="7">
    <location>
        <begin position="20"/>
        <end position="294"/>
    </location>
</feature>
<keyword evidence="2" id="KW-1003">Cell membrane</keyword>
<evidence type="ECO:0000256" key="5">
    <source>
        <dbReference type="ARBA" id="ARBA00023136"/>
    </source>
</evidence>
<gene>
    <name evidence="8" type="ORF">BSZ19_07595</name>
</gene>
<sequence>MRKIALATIALCAPRAACAHGSAADTAVPNWTFDPWIVLPLAVFGLMYGIGILVLARKGRRYMWRDVVCGAGWLALAAALVSPLHWLGERLLSFHMIEHEILMAVAAPLLTIAPPVGPLLWALPRRMRLAIGQAMRHPLTTRLWTSLSAGRNATLLHGVAIWAWHAPALFDAAVENAFLHRAQHLSFFLTAILFWWSVFRRSETGAAAWHVFVTMLHTSILGALMALAPHLLYRQQSDAVAAWGLTPLEDQQLAGIIMWVPAGTIYAGAALALIALWIRRAGQRREQPDALHML</sequence>
<evidence type="ECO:0000256" key="3">
    <source>
        <dbReference type="ARBA" id="ARBA00022692"/>
    </source>
</evidence>
<keyword evidence="7" id="KW-0732">Signal</keyword>
<feature type="transmembrane region" description="Helical" evidence="6">
    <location>
        <begin position="67"/>
        <end position="86"/>
    </location>
</feature>
<proteinExistence type="predicted"/>
<feature type="transmembrane region" description="Helical" evidence="6">
    <location>
        <begin position="253"/>
        <end position="278"/>
    </location>
</feature>
<accession>A0A1Y2JUM7</accession>
<feature type="transmembrane region" description="Helical" evidence="6">
    <location>
        <begin position="182"/>
        <end position="199"/>
    </location>
</feature>
<feature type="transmembrane region" description="Helical" evidence="6">
    <location>
        <begin position="143"/>
        <end position="162"/>
    </location>
</feature>
<keyword evidence="5 6" id="KW-0472">Membrane</keyword>
<evidence type="ECO:0000256" key="6">
    <source>
        <dbReference type="SAM" id="Phobius"/>
    </source>
</evidence>
<comment type="caution">
    <text evidence="8">The sequence shown here is derived from an EMBL/GenBank/DDBJ whole genome shotgun (WGS) entry which is preliminary data.</text>
</comment>
<dbReference type="RefSeq" id="WP_085399089.1">
    <property type="nucleotide sequence ID" value="NZ_NAFL01000213.1"/>
</dbReference>
<evidence type="ECO:0000256" key="7">
    <source>
        <dbReference type="SAM" id="SignalP"/>
    </source>
</evidence>
<feature type="transmembrane region" description="Helical" evidence="6">
    <location>
        <begin position="101"/>
        <end position="123"/>
    </location>
</feature>
<name>A0A1Y2JUM7_BRAJP</name>
<feature type="signal peptide" evidence="7">
    <location>
        <begin position="1"/>
        <end position="19"/>
    </location>
</feature>
<evidence type="ECO:0000313" key="8">
    <source>
        <dbReference type="EMBL" id="OSJ35693.1"/>
    </source>
</evidence>
<dbReference type="GO" id="GO:0005886">
    <property type="term" value="C:plasma membrane"/>
    <property type="evidence" value="ECO:0007669"/>
    <property type="project" value="UniProtKB-SubCell"/>
</dbReference>
<feature type="transmembrane region" description="Helical" evidence="6">
    <location>
        <begin position="35"/>
        <end position="55"/>
    </location>
</feature>
<dbReference type="InterPro" id="IPR019108">
    <property type="entry name" value="Caa3_assmbl_CtaG-rel"/>
</dbReference>
<dbReference type="Pfam" id="PF09678">
    <property type="entry name" value="Caa3_CtaG"/>
    <property type="match status" value="1"/>
</dbReference>
<evidence type="ECO:0008006" key="10">
    <source>
        <dbReference type="Google" id="ProtNLM"/>
    </source>
</evidence>